<comment type="subunit">
    <text evidence="1">Interacts (via N-terminus) with spn-A/Rad51.</text>
</comment>
<dbReference type="SMART" id="SM00487">
    <property type="entry name" value="DEXDc"/>
    <property type="match status" value="1"/>
</dbReference>
<dbReference type="CDD" id="cd22254">
    <property type="entry name" value="CSB_WHD"/>
    <property type="match status" value="1"/>
</dbReference>
<dbReference type="GO" id="GO:0008094">
    <property type="term" value="F:ATP-dependent activity, acting on DNA"/>
    <property type="evidence" value="ECO:0007669"/>
    <property type="project" value="TreeGrafter"/>
</dbReference>
<dbReference type="Pfam" id="PF00176">
    <property type="entry name" value="SNF2-rel_dom"/>
    <property type="match status" value="1"/>
</dbReference>
<comment type="caution">
    <text evidence="12">The sequence shown here is derived from an EMBL/GenBank/DDBJ whole genome shotgun (WGS) entry which is preliminary data.</text>
</comment>
<dbReference type="Proteomes" id="UP000783686">
    <property type="component" value="Unassembled WGS sequence"/>
</dbReference>
<dbReference type="PANTHER" id="PTHR45629:SF7">
    <property type="entry name" value="DNA EXCISION REPAIR PROTEIN ERCC-6-RELATED"/>
    <property type="match status" value="1"/>
</dbReference>
<evidence type="ECO:0000313" key="13">
    <source>
        <dbReference type="Proteomes" id="UP000614601"/>
    </source>
</evidence>
<dbReference type="SUPFAM" id="SSF52540">
    <property type="entry name" value="P-loop containing nucleoside triphosphate hydrolases"/>
    <property type="match status" value="2"/>
</dbReference>
<dbReference type="EMBL" id="CAJFDH010000006">
    <property type="protein sequence ID" value="CAD5227800.1"/>
    <property type="molecule type" value="Genomic_DNA"/>
</dbReference>
<evidence type="ECO:0000256" key="5">
    <source>
        <dbReference type="ARBA" id="ARBA00022801"/>
    </source>
</evidence>
<keyword evidence="6" id="KW-0131">Cell cycle</keyword>
<name>A0A811LJL4_9BILA</name>
<dbReference type="InterPro" id="IPR000330">
    <property type="entry name" value="SNF2_N"/>
</dbReference>
<dbReference type="GO" id="GO:0005634">
    <property type="term" value="C:nucleus"/>
    <property type="evidence" value="ECO:0007669"/>
    <property type="project" value="TreeGrafter"/>
</dbReference>
<dbReference type="AlphaFoldDB" id="A0A811LJL4"/>
<dbReference type="PANTHER" id="PTHR45629">
    <property type="entry name" value="SNF2/RAD54 FAMILY MEMBER"/>
    <property type="match status" value="1"/>
</dbReference>
<keyword evidence="4" id="KW-0498">Mitosis</keyword>
<evidence type="ECO:0000256" key="7">
    <source>
        <dbReference type="ARBA" id="ARBA00024776"/>
    </source>
</evidence>
<dbReference type="InterPro" id="IPR050496">
    <property type="entry name" value="SNF2_RAD54_helicase_repair"/>
</dbReference>
<accession>A0A811LJL4</accession>
<gene>
    <name evidence="12" type="ORF">BOKJ2_LOCUS12354</name>
</gene>
<feature type="region of interest" description="Disordered" evidence="9">
    <location>
        <begin position="283"/>
        <end position="303"/>
    </location>
</feature>
<dbReference type="GO" id="GO:0016787">
    <property type="term" value="F:hydrolase activity"/>
    <property type="evidence" value="ECO:0007669"/>
    <property type="project" value="UniProtKB-KW"/>
</dbReference>
<dbReference type="SMART" id="SM00490">
    <property type="entry name" value="HELICc"/>
    <property type="match status" value="1"/>
</dbReference>
<dbReference type="InterPro" id="IPR049730">
    <property type="entry name" value="SNF2/RAD54-like_C"/>
</dbReference>
<sequence length="945" mass="108685">MGLGKTIQMAILLRTISETNQVSKIFKFKGLGPSLIVCPATLIFQWVKELNTWFPKCRVVVFHSTSPHFSNKGKLLNIAQKAVNTGTVIVTSYSTFTSEYKKLTKIHWHYAILDEGHKIRNPDTKVTTAVKELRTPHRILLSASPMQNNLKELWSLVDFVYPGLLGALKEFNDRFAIPITQGGLASASKTQLRVAYKCACILRDAINPYMLRRMKKDVEMVLNLPEKTEQVLFCDLTEYQRNLYKEYLSSRECRSVLNGQMHPFAGLITLRKLCNHPDLVTGSPGARMGKSTEESDFGDSSRSGKLSVAESLLGLWKQQKHKVLLFTQSKQMLTILEKMVLSQGYDYLRMDGGTPIGARQGMVKRFNESPEIFVFLLTTRVGGLGLNLTAANRVLIFDPDWNPSTDAQARERAYRIGQNRQVTIYRLMTSGTIEEKIYQRQVFKQFLSDRVLVNPKQRRFVKTNDLYELFKLGDGGSCETETGAIFHGETKEVNKRNFFDEQAKKKKKDAKKKQKDPEKMALDEEDEEAEFQIELTDDYKRQLWEKAQKMVADLGEQTTYVYEDLDEEMKAKVDKLPDNHPLKARIIRRDDVKEGSSSGDKNSEVNDEESVENIEEGEINDKEDEYNEKEDRKNEKESKSNRKESKKDGKKSKTSRSESKTKGDDKHKSKKSKKKRLLDGKFEIKFLKKQKAYRPPKEQEEKEVKERKQHEQQDAFVLSHLLKNAGVHSALRHDQIIGETGRNDDIDLVEAHADTVAKRAAEVLKMSRKRHTDFVRHACADEQPKKATTSIFGRKRTIINDEESEKEDEDDGKLPNMFNGGFKNEGNALSSKELFTEIKRRRAEQMDDHVVVENQLDQNDEAVLYPSMNRNQKKPDYALGDEYESLAEEIRQFFVSRNGRATTGELLNKFKNKVKPKDSYAFRSILRKLALQLPNSHWSLKEEYY</sequence>
<dbReference type="InterPro" id="IPR001650">
    <property type="entry name" value="Helicase_C-like"/>
</dbReference>
<dbReference type="GO" id="GO:0051301">
    <property type="term" value="P:cell division"/>
    <property type="evidence" value="ECO:0007669"/>
    <property type="project" value="UniProtKB-KW"/>
</dbReference>
<dbReference type="Gene3D" id="3.40.50.300">
    <property type="entry name" value="P-loop containing nucleotide triphosphate hydrolases"/>
    <property type="match status" value="1"/>
</dbReference>
<dbReference type="EMBL" id="CAJFCW020000006">
    <property type="protein sequence ID" value="CAG9123658.1"/>
    <property type="molecule type" value="Genomic_DNA"/>
</dbReference>
<dbReference type="InterPro" id="IPR038718">
    <property type="entry name" value="SNF2-like_sf"/>
</dbReference>
<keyword evidence="5" id="KW-0378">Hydrolase</keyword>
<dbReference type="CDD" id="cd18793">
    <property type="entry name" value="SF2_C_SNF"/>
    <property type="match status" value="1"/>
</dbReference>
<keyword evidence="13" id="KW-1185">Reference proteome</keyword>
<feature type="compositionally biased region" description="Acidic residues" evidence="9">
    <location>
        <begin position="605"/>
        <end position="628"/>
    </location>
</feature>
<reference evidence="12" key="1">
    <citation type="submission" date="2020-09" db="EMBL/GenBank/DDBJ databases">
        <authorList>
            <person name="Kikuchi T."/>
        </authorList>
    </citation>
    <scope>NUCLEOTIDE SEQUENCE</scope>
    <source>
        <strain evidence="12">SH1</strain>
    </source>
</reference>
<organism evidence="12 13">
    <name type="scientific">Bursaphelenchus okinawaensis</name>
    <dbReference type="NCBI Taxonomy" id="465554"/>
    <lineage>
        <taxon>Eukaryota</taxon>
        <taxon>Metazoa</taxon>
        <taxon>Ecdysozoa</taxon>
        <taxon>Nematoda</taxon>
        <taxon>Chromadorea</taxon>
        <taxon>Rhabditida</taxon>
        <taxon>Tylenchina</taxon>
        <taxon>Tylenchomorpha</taxon>
        <taxon>Aphelenchoidea</taxon>
        <taxon>Aphelenchoididae</taxon>
        <taxon>Bursaphelenchus</taxon>
    </lineage>
</organism>
<evidence type="ECO:0000256" key="8">
    <source>
        <dbReference type="ARBA" id="ARBA00029956"/>
    </source>
</evidence>
<proteinExistence type="predicted"/>
<evidence type="ECO:0000259" key="11">
    <source>
        <dbReference type="PROSITE" id="PS51194"/>
    </source>
</evidence>
<evidence type="ECO:0000313" key="12">
    <source>
        <dbReference type="EMBL" id="CAD5227800.1"/>
    </source>
</evidence>
<feature type="compositionally biased region" description="Basic and acidic residues" evidence="9">
    <location>
        <begin position="629"/>
        <end position="647"/>
    </location>
</feature>
<evidence type="ECO:0000256" key="1">
    <source>
        <dbReference type="ARBA" id="ARBA00011467"/>
    </source>
</evidence>
<dbReference type="GO" id="GO:0005524">
    <property type="term" value="F:ATP binding"/>
    <property type="evidence" value="ECO:0007669"/>
    <property type="project" value="InterPro"/>
</dbReference>
<dbReference type="GO" id="GO:0006283">
    <property type="term" value="P:transcription-coupled nucleotide-excision repair"/>
    <property type="evidence" value="ECO:0007669"/>
    <property type="project" value="TreeGrafter"/>
</dbReference>
<protein>
    <recommendedName>
        <fullName evidence="2">DNA repair and recombination protein RAD54-like</fullName>
    </recommendedName>
    <alternativeName>
        <fullName evidence="8">Protein okra</fullName>
    </alternativeName>
</protein>
<feature type="region of interest" description="Disordered" evidence="9">
    <location>
        <begin position="504"/>
        <end position="527"/>
    </location>
</feature>
<evidence type="ECO:0000256" key="9">
    <source>
        <dbReference type="SAM" id="MobiDB-lite"/>
    </source>
</evidence>
<dbReference type="InterPro" id="IPR027417">
    <property type="entry name" value="P-loop_NTPase"/>
</dbReference>
<dbReference type="PROSITE" id="PS51194">
    <property type="entry name" value="HELICASE_CTER"/>
    <property type="match status" value="1"/>
</dbReference>
<evidence type="ECO:0000256" key="2">
    <source>
        <dbReference type="ARBA" id="ARBA00015341"/>
    </source>
</evidence>
<dbReference type="InterPro" id="IPR014001">
    <property type="entry name" value="Helicase_ATP-bd"/>
</dbReference>
<dbReference type="Proteomes" id="UP000614601">
    <property type="component" value="Unassembled WGS sequence"/>
</dbReference>
<feature type="compositionally biased region" description="Basic and acidic residues" evidence="9">
    <location>
        <begin position="584"/>
        <end position="594"/>
    </location>
</feature>
<feature type="region of interest" description="Disordered" evidence="9">
    <location>
        <begin position="688"/>
        <end position="711"/>
    </location>
</feature>
<dbReference type="Gene3D" id="3.40.50.10810">
    <property type="entry name" value="Tandem AAA-ATPase domain"/>
    <property type="match status" value="1"/>
</dbReference>
<dbReference type="PROSITE" id="PS51192">
    <property type="entry name" value="HELICASE_ATP_BIND_1"/>
    <property type="match status" value="1"/>
</dbReference>
<feature type="compositionally biased region" description="Basic residues" evidence="9">
    <location>
        <begin position="504"/>
        <end position="514"/>
    </location>
</feature>
<dbReference type="FunFam" id="3.40.50.10810:FF:000094">
    <property type="entry name" value="DNA excision repair protein ERCC-6"/>
    <property type="match status" value="1"/>
</dbReference>
<feature type="domain" description="Helicase ATP-binding" evidence="10">
    <location>
        <begin position="1"/>
        <end position="163"/>
    </location>
</feature>
<evidence type="ECO:0000259" key="10">
    <source>
        <dbReference type="PROSITE" id="PS51192"/>
    </source>
</evidence>
<feature type="domain" description="Helicase C-terminal" evidence="11">
    <location>
        <begin position="307"/>
        <end position="467"/>
    </location>
</feature>
<feature type="compositionally biased region" description="Basic and acidic residues" evidence="9">
    <location>
        <begin position="655"/>
        <end position="667"/>
    </location>
</feature>
<keyword evidence="3" id="KW-0132">Cell division</keyword>
<dbReference type="OrthoDB" id="448448at2759"/>
<feature type="compositionally biased region" description="Basic and acidic residues" evidence="9">
    <location>
        <begin position="695"/>
        <end position="711"/>
    </location>
</feature>
<feature type="region of interest" description="Disordered" evidence="9">
    <location>
        <begin position="584"/>
        <end position="675"/>
    </location>
</feature>
<dbReference type="Pfam" id="PF00271">
    <property type="entry name" value="Helicase_C"/>
    <property type="match status" value="1"/>
</dbReference>
<evidence type="ECO:0000256" key="6">
    <source>
        <dbReference type="ARBA" id="ARBA00023306"/>
    </source>
</evidence>
<evidence type="ECO:0000256" key="4">
    <source>
        <dbReference type="ARBA" id="ARBA00022776"/>
    </source>
</evidence>
<comment type="function">
    <text evidence="7">Involved in mitotic DNA repair and meiotic recombination. Functions in the recombinational DNA repair pathway. Essential for interhomolog gene conversion (GC), but may have a less important role in intersister GC than spn-A/Rad51. In the presence of DNA, spn-A/Rad51 enhances the ATPase activity of okr/Rad54.</text>
</comment>
<evidence type="ECO:0000256" key="3">
    <source>
        <dbReference type="ARBA" id="ARBA00022618"/>
    </source>
</evidence>